<proteinExistence type="predicted"/>
<evidence type="ECO:0000313" key="1">
    <source>
        <dbReference type="EMBL" id="AEM40575.1"/>
    </source>
</evidence>
<keyword evidence="2" id="KW-1185">Reference proteome</keyword>
<sequence>MALANPAPVAAFFGGLKVASAIFTLPAAIQSSVTGGGEVLTASLGTRLWQGTVTLAAMPAREGQAALALIEAMQDAGASFLATPLPRLLPSVDPLGLLIAGHSPFIASVADNRRISLAGLPPHYELDRGGFLSFQYGPAPQRHALHRISEPVTANAAGITPLFDVRPHFRPGVTAGAQVQIAAPVFRAVIVPDTVNEGSSNQVVTSGISFQIIQTLSA</sequence>
<dbReference type="EMBL" id="CP002018">
    <property type="protein sequence ID" value="AEM40575.1"/>
    <property type="molecule type" value="Genomic_DNA"/>
</dbReference>
<dbReference type="HOGENOM" id="CLU_107580_0_0_5"/>
<evidence type="ECO:0000313" key="2">
    <source>
        <dbReference type="Proteomes" id="UP000000692"/>
    </source>
</evidence>
<dbReference type="AlphaFoldDB" id="F9Y4L8"/>
<dbReference type="Proteomes" id="UP000000692">
    <property type="component" value="Chromosome"/>
</dbReference>
<dbReference type="RefSeq" id="WP_013384030.1">
    <property type="nucleotide sequence ID" value="NC_017384.1"/>
</dbReference>
<reference evidence="1 2" key="1">
    <citation type="journal article" date="2011" name="J. Bacteriol.">
        <title>Complete genome sequence of the industrial strain Ketogulonicigenium vulgare WSH-001.</title>
        <authorList>
            <person name="Liu L."/>
            <person name="Li Y."/>
            <person name="Zhang J."/>
            <person name="Zhou Z."/>
            <person name="Liu J."/>
            <person name="Li X."/>
            <person name="Zhou J."/>
            <person name="Du G."/>
            <person name="Wang L."/>
            <person name="Chen J."/>
        </authorList>
    </citation>
    <scope>NUCLEOTIDE SEQUENCE [LARGE SCALE GENOMIC DNA]</scope>
    <source>
        <strain evidence="1 2">WSH-001</strain>
    </source>
</reference>
<dbReference type="eggNOG" id="ENOG5032V1G">
    <property type="taxonomic scope" value="Bacteria"/>
</dbReference>
<dbReference type="KEGG" id="kvl:KVU_0736"/>
<accession>F9Y4L8</accession>
<gene>
    <name evidence="1" type="ordered locus">KVU_0736</name>
</gene>
<protein>
    <submittedName>
        <fullName evidence="1">Uncharacterized protein</fullName>
    </submittedName>
</protein>
<dbReference type="OrthoDB" id="8265479at2"/>
<name>F9Y4L8_KETVW</name>
<organism evidence="1 2">
    <name type="scientific">Ketogulonicigenium vulgare (strain WSH-001)</name>
    <dbReference type="NCBI Taxonomy" id="759362"/>
    <lineage>
        <taxon>Bacteria</taxon>
        <taxon>Pseudomonadati</taxon>
        <taxon>Pseudomonadota</taxon>
        <taxon>Alphaproteobacteria</taxon>
        <taxon>Rhodobacterales</taxon>
        <taxon>Roseobacteraceae</taxon>
        <taxon>Ketogulonicigenium</taxon>
    </lineage>
</organism>